<keyword evidence="3" id="KW-1185">Reference proteome</keyword>
<gene>
    <name evidence="2" type="ORF">WFZ85_06215</name>
</gene>
<keyword evidence="1" id="KW-0812">Transmembrane</keyword>
<organism evidence="2 3">
    <name type="scientific">Flavobacterium aureirubrum</name>
    <dbReference type="NCBI Taxonomy" id="3133147"/>
    <lineage>
        <taxon>Bacteria</taxon>
        <taxon>Pseudomonadati</taxon>
        <taxon>Bacteroidota</taxon>
        <taxon>Flavobacteriia</taxon>
        <taxon>Flavobacteriales</taxon>
        <taxon>Flavobacteriaceae</taxon>
        <taxon>Flavobacterium</taxon>
    </lineage>
</organism>
<reference evidence="2 3" key="1">
    <citation type="submission" date="2024-03" db="EMBL/GenBank/DDBJ databases">
        <title>Two novel species of the genus Flavobacterium exhibiting potentially degradation of complex polysaccharides.</title>
        <authorList>
            <person name="Lian X."/>
        </authorList>
    </citation>
    <scope>NUCLEOTIDE SEQUENCE [LARGE SCALE GENOMIC DNA]</scope>
    <source>
        <strain evidence="3">j3</strain>
    </source>
</reference>
<dbReference type="RefSeq" id="WP_342695423.1">
    <property type="nucleotide sequence ID" value="NZ_JBCGDO010000006.1"/>
</dbReference>
<evidence type="ECO:0008006" key="4">
    <source>
        <dbReference type="Google" id="ProtNLM"/>
    </source>
</evidence>
<evidence type="ECO:0000313" key="3">
    <source>
        <dbReference type="Proteomes" id="UP001460072"/>
    </source>
</evidence>
<proteinExistence type="predicted"/>
<feature type="transmembrane region" description="Helical" evidence="1">
    <location>
        <begin position="6"/>
        <end position="27"/>
    </location>
</feature>
<sequence>MEFLDKVDTFYIEIGLLIVFAIGYFFVQRKNNLKSMLQYLLFSYGIAILLLTLTIPHVFPGYPYDVSDVENKKRLLFHLQRNNEALVQTTEAFRTMAFLTFLFLVSVISLKSSTILILKRRCNKFYSLIFTRLSNTFSTSFKHNPLAFSKIK</sequence>
<comment type="caution">
    <text evidence="2">The sequence shown here is derived from an EMBL/GenBank/DDBJ whole genome shotgun (WGS) entry which is preliminary data.</text>
</comment>
<feature type="transmembrane region" description="Helical" evidence="1">
    <location>
        <begin position="39"/>
        <end position="59"/>
    </location>
</feature>
<evidence type="ECO:0000256" key="1">
    <source>
        <dbReference type="SAM" id="Phobius"/>
    </source>
</evidence>
<name>A0ABU9N3A6_9FLAO</name>
<evidence type="ECO:0000313" key="2">
    <source>
        <dbReference type="EMBL" id="MEM0542202.1"/>
    </source>
</evidence>
<dbReference type="Proteomes" id="UP001460072">
    <property type="component" value="Unassembled WGS sequence"/>
</dbReference>
<dbReference type="EMBL" id="JBCGDO010000006">
    <property type="protein sequence ID" value="MEM0542202.1"/>
    <property type="molecule type" value="Genomic_DNA"/>
</dbReference>
<accession>A0ABU9N3A6</accession>
<protein>
    <recommendedName>
        <fullName evidence="4">BlaR1 peptidase M56</fullName>
    </recommendedName>
</protein>
<keyword evidence="1" id="KW-1133">Transmembrane helix</keyword>
<feature type="transmembrane region" description="Helical" evidence="1">
    <location>
        <begin position="96"/>
        <end position="118"/>
    </location>
</feature>
<keyword evidence="1" id="KW-0472">Membrane</keyword>